<sequence>MKARKVSVLWKQQAYRQNRTAAMPQQRASRASGASVPRQRPAKRQNLTAPNTGRRGRGFGAICAIGGAASGPSVHCAPEPPPPPLAYRNCVPPALRPSASPALSVAFNNSPSNPGNDAGFFISAEIRFAESDTRCHPKGLNRIPQVPVISPAVLLSTPKQQCKHCCFTAGLASKMVVAIRADLAQGPTTCKKEKKKLKLTLLSVSWEPSTLETRTFSRTISFLESFPSVQWRPQTGSRSVGKPPTRWTNDIVRVAENRATLLSVEQSPLRTFFGQLFDFLI</sequence>
<protein>
    <submittedName>
        <fullName evidence="1">Uncharacterized protein</fullName>
    </submittedName>
</protein>
<evidence type="ECO:0000313" key="2">
    <source>
        <dbReference type="Proteomes" id="UP001064048"/>
    </source>
</evidence>
<proteinExistence type="predicted"/>
<accession>A0ACC0JMS7</accession>
<reference evidence="1 2" key="1">
    <citation type="journal article" date="2022" name="Genome Biol. Evol.">
        <title>The Spruce Budworm Genome: Reconstructing the Evolutionary History of Antifreeze Proteins.</title>
        <authorList>
            <person name="Beliveau C."/>
            <person name="Gagne P."/>
            <person name="Picq S."/>
            <person name="Vernygora O."/>
            <person name="Keeling C.I."/>
            <person name="Pinkney K."/>
            <person name="Doucet D."/>
            <person name="Wen F."/>
            <person name="Johnston J.S."/>
            <person name="Maaroufi H."/>
            <person name="Boyle B."/>
            <person name="Laroche J."/>
            <person name="Dewar K."/>
            <person name="Juretic N."/>
            <person name="Blackburn G."/>
            <person name="Nisole A."/>
            <person name="Brunet B."/>
            <person name="Brandao M."/>
            <person name="Lumley L."/>
            <person name="Duan J."/>
            <person name="Quan G."/>
            <person name="Lucarotti C.J."/>
            <person name="Roe A.D."/>
            <person name="Sperling F.A.H."/>
            <person name="Levesque R.C."/>
            <person name="Cusson M."/>
        </authorList>
    </citation>
    <scope>NUCLEOTIDE SEQUENCE [LARGE SCALE GENOMIC DNA]</scope>
    <source>
        <strain evidence="1">Glfc:IPQL:Cfum</strain>
    </source>
</reference>
<keyword evidence="2" id="KW-1185">Reference proteome</keyword>
<comment type="caution">
    <text evidence="1">The sequence shown here is derived from an EMBL/GenBank/DDBJ whole genome shotgun (WGS) entry which is preliminary data.</text>
</comment>
<dbReference type="EMBL" id="CM046111">
    <property type="protein sequence ID" value="KAI8425399.1"/>
    <property type="molecule type" value="Genomic_DNA"/>
</dbReference>
<gene>
    <name evidence="1" type="ORF">MSG28_007154</name>
</gene>
<dbReference type="Proteomes" id="UP001064048">
    <property type="component" value="Chromosome 11"/>
</dbReference>
<organism evidence="1 2">
    <name type="scientific">Choristoneura fumiferana</name>
    <name type="common">Spruce budworm moth</name>
    <name type="synonym">Archips fumiferana</name>
    <dbReference type="NCBI Taxonomy" id="7141"/>
    <lineage>
        <taxon>Eukaryota</taxon>
        <taxon>Metazoa</taxon>
        <taxon>Ecdysozoa</taxon>
        <taxon>Arthropoda</taxon>
        <taxon>Hexapoda</taxon>
        <taxon>Insecta</taxon>
        <taxon>Pterygota</taxon>
        <taxon>Neoptera</taxon>
        <taxon>Endopterygota</taxon>
        <taxon>Lepidoptera</taxon>
        <taxon>Glossata</taxon>
        <taxon>Ditrysia</taxon>
        <taxon>Tortricoidea</taxon>
        <taxon>Tortricidae</taxon>
        <taxon>Tortricinae</taxon>
        <taxon>Choristoneura</taxon>
    </lineage>
</organism>
<evidence type="ECO:0000313" key="1">
    <source>
        <dbReference type="EMBL" id="KAI8425399.1"/>
    </source>
</evidence>
<name>A0ACC0JMS7_CHOFU</name>